<comment type="caution">
    <text evidence="1">The sequence shown here is derived from an EMBL/GenBank/DDBJ whole genome shotgun (WGS) entry which is preliminary data.</text>
</comment>
<reference evidence="1 2" key="1">
    <citation type="journal article" date="2017" name="Genome Biol. Evol.">
        <title>Phytophthora megakarya and P. palmivora, closely related causal agents of cacao black pod rot, underwent increases in genome sizes and gene numbers by different mechanisms.</title>
        <authorList>
            <person name="Ali S.S."/>
            <person name="Shao J."/>
            <person name="Lary D.J."/>
            <person name="Kronmiller B."/>
            <person name="Shen D."/>
            <person name="Strem M.D."/>
            <person name="Amoako-Attah I."/>
            <person name="Akrofi A.Y."/>
            <person name="Begoude B.A."/>
            <person name="Ten Hoopen G.M."/>
            <person name="Coulibaly K."/>
            <person name="Kebe B.I."/>
            <person name="Melnick R.L."/>
            <person name="Guiltinan M.J."/>
            <person name="Tyler B.M."/>
            <person name="Meinhardt L.W."/>
            <person name="Bailey B.A."/>
        </authorList>
    </citation>
    <scope>NUCLEOTIDE SEQUENCE [LARGE SCALE GENOMIC DNA]</scope>
    <source>
        <strain evidence="2">sbr112.9</strain>
    </source>
</reference>
<evidence type="ECO:0000313" key="2">
    <source>
        <dbReference type="Proteomes" id="UP000237271"/>
    </source>
</evidence>
<dbReference type="EMBL" id="NCKW01006623">
    <property type="protein sequence ID" value="POM71087.1"/>
    <property type="molecule type" value="Genomic_DNA"/>
</dbReference>
<organism evidence="1 2">
    <name type="scientific">Phytophthora palmivora</name>
    <dbReference type="NCBI Taxonomy" id="4796"/>
    <lineage>
        <taxon>Eukaryota</taxon>
        <taxon>Sar</taxon>
        <taxon>Stramenopiles</taxon>
        <taxon>Oomycota</taxon>
        <taxon>Peronosporomycetes</taxon>
        <taxon>Peronosporales</taxon>
        <taxon>Peronosporaceae</taxon>
        <taxon>Phytophthora</taxon>
    </lineage>
</organism>
<dbReference type="Proteomes" id="UP000237271">
    <property type="component" value="Unassembled WGS sequence"/>
</dbReference>
<keyword evidence="1" id="KW-0812">Transmembrane</keyword>
<name>A0A2P4XZW0_9STRA</name>
<keyword evidence="1" id="KW-0472">Membrane</keyword>
<sequence length="70" mass="7872">MAALFDSMYPKIRVDFVSVHGEFGPAMIEWLSRKMNVPRNMMFITQPDFLSAERVSTAGVRVITAAYAMA</sequence>
<evidence type="ECO:0000313" key="1">
    <source>
        <dbReference type="EMBL" id="POM71087.1"/>
    </source>
</evidence>
<accession>A0A2P4XZW0</accession>
<proteinExistence type="predicted"/>
<keyword evidence="2" id="KW-1185">Reference proteome</keyword>
<dbReference type="OrthoDB" id="104980at2759"/>
<gene>
    <name evidence="1" type="ORF">PHPALM_12387</name>
</gene>
<protein>
    <submittedName>
        <fullName evidence="1">Transmembrane protein</fullName>
    </submittedName>
</protein>
<dbReference type="AlphaFoldDB" id="A0A2P4XZW0"/>